<accession>A0ABR1W6R4</accession>
<evidence type="ECO:0000313" key="3">
    <source>
        <dbReference type="Proteomes" id="UP001480595"/>
    </source>
</evidence>
<protein>
    <submittedName>
        <fullName evidence="2">Uncharacterized protein</fullName>
    </submittedName>
</protein>
<name>A0ABR1W6R4_9PEZI</name>
<organism evidence="2 3">
    <name type="scientific">Apiospora phragmitis</name>
    <dbReference type="NCBI Taxonomy" id="2905665"/>
    <lineage>
        <taxon>Eukaryota</taxon>
        <taxon>Fungi</taxon>
        <taxon>Dikarya</taxon>
        <taxon>Ascomycota</taxon>
        <taxon>Pezizomycotina</taxon>
        <taxon>Sordariomycetes</taxon>
        <taxon>Xylariomycetidae</taxon>
        <taxon>Amphisphaeriales</taxon>
        <taxon>Apiosporaceae</taxon>
        <taxon>Apiospora</taxon>
    </lineage>
</organism>
<dbReference type="Pfam" id="PF12511">
    <property type="entry name" value="DUF3716"/>
    <property type="match status" value="1"/>
</dbReference>
<dbReference type="Proteomes" id="UP001480595">
    <property type="component" value="Unassembled WGS sequence"/>
</dbReference>
<feature type="compositionally biased region" description="Polar residues" evidence="1">
    <location>
        <begin position="252"/>
        <end position="266"/>
    </location>
</feature>
<feature type="compositionally biased region" description="Basic residues" evidence="1">
    <location>
        <begin position="211"/>
        <end position="231"/>
    </location>
</feature>
<dbReference type="InterPro" id="IPR022190">
    <property type="entry name" value="DUF3716"/>
</dbReference>
<feature type="region of interest" description="Disordered" evidence="1">
    <location>
        <begin position="20"/>
        <end position="93"/>
    </location>
</feature>
<feature type="compositionally biased region" description="Pro residues" evidence="1">
    <location>
        <begin position="232"/>
        <end position="241"/>
    </location>
</feature>
<evidence type="ECO:0000313" key="2">
    <source>
        <dbReference type="EMBL" id="KAK8079171.1"/>
    </source>
</evidence>
<dbReference type="RefSeq" id="XP_066720242.1">
    <property type="nucleotide sequence ID" value="XM_066854387.1"/>
</dbReference>
<dbReference type="GeneID" id="92087450"/>
<feature type="compositionally biased region" description="Low complexity" evidence="1">
    <location>
        <begin position="46"/>
        <end position="68"/>
    </location>
</feature>
<gene>
    <name evidence="2" type="ORF">PG994_002978</name>
</gene>
<feature type="compositionally biased region" description="Acidic residues" evidence="1">
    <location>
        <begin position="69"/>
        <end position="83"/>
    </location>
</feature>
<dbReference type="EMBL" id="JAQQWL010000003">
    <property type="protein sequence ID" value="KAK8079171.1"/>
    <property type="molecule type" value="Genomic_DNA"/>
</dbReference>
<feature type="region of interest" description="Disordered" evidence="1">
    <location>
        <begin position="203"/>
        <end position="287"/>
    </location>
</feature>
<feature type="compositionally biased region" description="Low complexity" evidence="1">
    <location>
        <begin position="375"/>
        <end position="403"/>
    </location>
</feature>
<reference evidence="2 3" key="1">
    <citation type="submission" date="2023-01" db="EMBL/GenBank/DDBJ databases">
        <title>Analysis of 21 Apiospora genomes using comparative genomics revels a genus with tremendous synthesis potential of carbohydrate active enzymes and secondary metabolites.</title>
        <authorList>
            <person name="Sorensen T."/>
        </authorList>
    </citation>
    <scope>NUCLEOTIDE SEQUENCE [LARGE SCALE GENOMIC DNA]</scope>
    <source>
        <strain evidence="2 3">CBS 135458</strain>
    </source>
</reference>
<evidence type="ECO:0000256" key="1">
    <source>
        <dbReference type="SAM" id="MobiDB-lite"/>
    </source>
</evidence>
<proteinExistence type="predicted"/>
<feature type="region of interest" description="Disordered" evidence="1">
    <location>
        <begin position="317"/>
        <end position="466"/>
    </location>
</feature>
<feature type="compositionally biased region" description="Acidic residues" evidence="1">
    <location>
        <begin position="425"/>
        <end position="440"/>
    </location>
</feature>
<comment type="caution">
    <text evidence="2">The sequence shown here is derived from an EMBL/GenBank/DDBJ whole genome shotgun (WGS) entry which is preliminary data.</text>
</comment>
<sequence length="466" mass="50794">MEDFPDIKDFGALADAAAAERLSSQRGLSAVALDAPMHMHHGPAPQTTGSASQSMSQSQTPSSAAQNPGEEDEEEEDDEEPDDGPPPAPIGSDITAWQTAIQTLPADFKNQPRFQHPLASMLSDQKTIRQIEWNPNRQNGGFVPRTPNDFSSMMIFICGQINPNPCRNCRLKNGPFARCIVAPPEILAVSTIRHACANCCYQNQHRESGRQSRRSRNGVPKVRKPKSHIPKNKPPSAPMPPYGSQMPYDQYQAPQHASYAQASIPTQPMPLPALGKPSSESGSVKSFADKVRMARAWNQQSRRRMKAELLQWQAALATADAERPRKTTRTPVAPQQQHQPPPPLPPPQQTQQTQHQNVARPPPPATPSYIHHTMPPSSYSQSTPSASYPQSAPSSSYPQHAPSLPNGRAPAPAFQPLGDVNMGGQEDDSSDVTNSEDEEAGGGGEDHTWAGFDDEEDRVMIKPPIP</sequence>
<feature type="compositionally biased region" description="Pro residues" evidence="1">
    <location>
        <begin position="339"/>
        <end position="348"/>
    </location>
</feature>
<keyword evidence="3" id="KW-1185">Reference proteome</keyword>